<dbReference type="Gramene" id="AET5Gv20194200.3">
    <property type="protein sequence ID" value="AET5Gv20194200.3"/>
    <property type="gene ID" value="AET5Gv20194200"/>
</dbReference>
<dbReference type="Pfam" id="PF02984">
    <property type="entry name" value="Cyclin_C"/>
    <property type="match status" value="1"/>
</dbReference>
<feature type="compositionally biased region" description="Low complexity" evidence="1">
    <location>
        <begin position="142"/>
        <end position="169"/>
    </location>
</feature>
<dbReference type="STRING" id="200361.A0A453JUB4"/>
<name>A0A453JUB4_AEGTS</name>
<reference evidence="3" key="4">
    <citation type="submission" date="2019-03" db="UniProtKB">
        <authorList>
            <consortium name="EnsemblPlants"/>
        </authorList>
    </citation>
    <scope>IDENTIFICATION</scope>
</reference>
<organism evidence="3 4">
    <name type="scientific">Aegilops tauschii subsp. strangulata</name>
    <name type="common">Goatgrass</name>
    <dbReference type="NCBI Taxonomy" id="200361"/>
    <lineage>
        <taxon>Eukaryota</taxon>
        <taxon>Viridiplantae</taxon>
        <taxon>Streptophyta</taxon>
        <taxon>Embryophyta</taxon>
        <taxon>Tracheophyta</taxon>
        <taxon>Spermatophyta</taxon>
        <taxon>Magnoliopsida</taxon>
        <taxon>Liliopsida</taxon>
        <taxon>Poales</taxon>
        <taxon>Poaceae</taxon>
        <taxon>BOP clade</taxon>
        <taxon>Pooideae</taxon>
        <taxon>Triticodae</taxon>
        <taxon>Triticeae</taxon>
        <taxon>Triticinae</taxon>
        <taxon>Aegilops</taxon>
    </lineage>
</organism>
<dbReference type="Proteomes" id="UP000015105">
    <property type="component" value="Chromosome 5D"/>
</dbReference>
<evidence type="ECO:0000313" key="4">
    <source>
        <dbReference type="Proteomes" id="UP000015105"/>
    </source>
</evidence>
<keyword evidence="4" id="KW-1185">Reference proteome</keyword>
<evidence type="ECO:0000313" key="3">
    <source>
        <dbReference type="EnsemblPlants" id="AET5Gv20194200.3"/>
    </source>
</evidence>
<feature type="compositionally biased region" description="Basic residues" evidence="1">
    <location>
        <begin position="44"/>
        <end position="55"/>
    </location>
</feature>
<feature type="region of interest" description="Disordered" evidence="1">
    <location>
        <begin position="234"/>
        <end position="275"/>
    </location>
</feature>
<feature type="region of interest" description="Disordered" evidence="1">
    <location>
        <begin position="44"/>
        <end position="198"/>
    </location>
</feature>
<evidence type="ECO:0000259" key="2">
    <source>
        <dbReference type="Pfam" id="PF02984"/>
    </source>
</evidence>
<protein>
    <recommendedName>
        <fullName evidence="2">Cyclin C-terminal domain-containing protein</fullName>
    </recommendedName>
</protein>
<dbReference type="AlphaFoldDB" id="A0A453JUB4"/>
<feature type="compositionally biased region" description="Low complexity" evidence="1">
    <location>
        <begin position="63"/>
        <end position="82"/>
    </location>
</feature>
<dbReference type="EnsemblPlants" id="AET5Gv20194200.3">
    <property type="protein sequence ID" value="AET5Gv20194200.3"/>
    <property type="gene ID" value="AET5Gv20194200"/>
</dbReference>
<reference evidence="3" key="3">
    <citation type="journal article" date="2017" name="Nature">
        <title>Genome sequence of the progenitor of the wheat D genome Aegilops tauschii.</title>
        <authorList>
            <person name="Luo M.C."/>
            <person name="Gu Y.Q."/>
            <person name="Puiu D."/>
            <person name="Wang H."/>
            <person name="Twardziok S.O."/>
            <person name="Deal K.R."/>
            <person name="Huo N."/>
            <person name="Zhu T."/>
            <person name="Wang L."/>
            <person name="Wang Y."/>
            <person name="McGuire P.E."/>
            <person name="Liu S."/>
            <person name="Long H."/>
            <person name="Ramasamy R.K."/>
            <person name="Rodriguez J.C."/>
            <person name="Van S.L."/>
            <person name="Yuan L."/>
            <person name="Wang Z."/>
            <person name="Xia Z."/>
            <person name="Xiao L."/>
            <person name="Anderson O.D."/>
            <person name="Ouyang S."/>
            <person name="Liang Y."/>
            <person name="Zimin A.V."/>
            <person name="Pertea G."/>
            <person name="Qi P."/>
            <person name="Bennetzen J.L."/>
            <person name="Dai X."/>
            <person name="Dawson M.W."/>
            <person name="Muller H.G."/>
            <person name="Kugler K."/>
            <person name="Rivarola-Duarte L."/>
            <person name="Spannagl M."/>
            <person name="Mayer K.F.X."/>
            <person name="Lu F.H."/>
            <person name="Bevan M.W."/>
            <person name="Leroy P."/>
            <person name="Li P."/>
            <person name="You F.M."/>
            <person name="Sun Q."/>
            <person name="Liu Z."/>
            <person name="Lyons E."/>
            <person name="Wicker T."/>
            <person name="Salzberg S.L."/>
            <person name="Devos K.M."/>
            <person name="Dvorak J."/>
        </authorList>
    </citation>
    <scope>NUCLEOTIDE SEQUENCE [LARGE SCALE GENOMIC DNA]</scope>
    <source>
        <strain evidence="3">cv. AL8/78</strain>
    </source>
</reference>
<reference evidence="4" key="2">
    <citation type="journal article" date="2017" name="Nat. Plants">
        <title>The Aegilops tauschii genome reveals multiple impacts of transposons.</title>
        <authorList>
            <person name="Zhao G."/>
            <person name="Zou C."/>
            <person name="Li K."/>
            <person name="Wang K."/>
            <person name="Li T."/>
            <person name="Gao L."/>
            <person name="Zhang X."/>
            <person name="Wang H."/>
            <person name="Yang Z."/>
            <person name="Liu X."/>
            <person name="Jiang W."/>
            <person name="Mao L."/>
            <person name="Kong X."/>
            <person name="Jiao Y."/>
            <person name="Jia J."/>
        </authorList>
    </citation>
    <scope>NUCLEOTIDE SEQUENCE [LARGE SCALE GENOMIC DNA]</scope>
    <source>
        <strain evidence="4">cv. AL8/78</strain>
    </source>
</reference>
<feature type="compositionally biased region" description="Pro residues" evidence="1">
    <location>
        <begin position="108"/>
        <end position="125"/>
    </location>
</feature>
<feature type="compositionally biased region" description="Low complexity" evidence="1">
    <location>
        <begin position="180"/>
        <end position="189"/>
    </location>
</feature>
<reference evidence="3" key="5">
    <citation type="journal article" date="2021" name="G3 (Bethesda)">
        <title>Aegilops tauschii genome assembly Aet v5.0 features greater sequence contiguity and improved annotation.</title>
        <authorList>
            <person name="Wang L."/>
            <person name="Zhu T."/>
            <person name="Rodriguez J.C."/>
            <person name="Deal K.R."/>
            <person name="Dubcovsky J."/>
            <person name="McGuire P.E."/>
            <person name="Lux T."/>
            <person name="Spannagl M."/>
            <person name="Mayer K.F.X."/>
            <person name="Baldrich P."/>
            <person name="Meyers B.C."/>
            <person name="Huo N."/>
            <person name="Gu Y.Q."/>
            <person name="Zhou H."/>
            <person name="Devos K.M."/>
            <person name="Bennetzen J.L."/>
            <person name="Unver T."/>
            <person name="Budak H."/>
            <person name="Gulick P.J."/>
            <person name="Galiba G."/>
            <person name="Kalapos B."/>
            <person name="Nelson D.R."/>
            <person name="Li P."/>
            <person name="You F.M."/>
            <person name="Luo M.C."/>
            <person name="Dvorak J."/>
        </authorList>
    </citation>
    <scope>NUCLEOTIDE SEQUENCE [LARGE SCALE GENOMIC DNA]</scope>
    <source>
        <strain evidence="3">cv. AL8/78</strain>
    </source>
</reference>
<dbReference type="InterPro" id="IPR004367">
    <property type="entry name" value="Cyclin_C-dom"/>
</dbReference>
<reference evidence="4" key="1">
    <citation type="journal article" date="2014" name="Science">
        <title>Ancient hybridizations among the ancestral genomes of bread wheat.</title>
        <authorList>
            <consortium name="International Wheat Genome Sequencing Consortium,"/>
            <person name="Marcussen T."/>
            <person name="Sandve S.R."/>
            <person name="Heier L."/>
            <person name="Spannagl M."/>
            <person name="Pfeifer M."/>
            <person name="Jakobsen K.S."/>
            <person name="Wulff B.B."/>
            <person name="Steuernagel B."/>
            <person name="Mayer K.F."/>
            <person name="Olsen O.A."/>
        </authorList>
    </citation>
    <scope>NUCLEOTIDE SEQUENCE [LARGE SCALE GENOMIC DNA]</scope>
    <source>
        <strain evidence="4">cv. AL8/78</strain>
    </source>
</reference>
<feature type="compositionally biased region" description="Low complexity" evidence="1">
    <location>
        <begin position="236"/>
        <end position="271"/>
    </location>
</feature>
<accession>A0A453JUB4</accession>
<proteinExistence type="predicted"/>
<feature type="domain" description="Cyclin C-terminal" evidence="2">
    <location>
        <begin position="292"/>
        <end position="371"/>
    </location>
</feature>
<feature type="compositionally biased region" description="Low complexity" evidence="1">
    <location>
        <begin position="90"/>
        <end position="107"/>
    </location>
</feature>
<dbReference type="Gene3D" id="1.10.472.10">
    <property type="entry name" value="Cyclin-like"/>
    <property type="match status" value="1"/>
</dbReference>
<evidence type="ECO:0000256" key="1">
    <source>
        <dbReference type="SAM" id="MobiDB-lite"/>
    </source>
</evidence>
<sequence length="422" mass="44620">VGDERQRTRLSLTHASCLSLTHRLARQVSCWLVAVTRGEARCRGWRKRRTTRRAPSRSLAPKTAPSSGTASWTTATSSSSTPAAPPPPTMRTATMSTWSSWSPRRPASAPPPTRATPTARRPPPRTGSCRRASPPSNGSLKRGAASGSATARRTWPSPTSTASSSGDASIGRRCRGRLGSCPWPASPWRPRWRSTARRRCRSSTPAAATSSAPPPSAGWSCSCCPRSAGAWPPLRPSTTSPASPPGSTGTTAAAAAVMTPPASPSSPSASSLPQPKVHLRPTHLLKRNLAIFLAFCLIDLCCVHAAGSVLDYRPSTVAAAAILAASYGALLTKEALESKMDNLSPSCPIEKEHVHACYSMMVGDLRNRKSNGKRSLPCSDSNEVATSTYDSVLVDDVADTAAFMAAVSEMNKRIRLEPPGIH</sequence>